<proteinExistence type="predicted"/>
<gene>
    <name evidence="1" type="ORF">SVUK_LOCUS3602</name>
</gene>
<protein>
    <submittedName>
        <fullName evidence="1">Uncharacterized protein</fullName>
    </submittedName>
</protein>
<dbReference type="Proteomes" id="UP000270094">
    <property type="component" value="Unassembled WGS sequence"/>
</dbReference>
<keyword evidence="2" id="KW-1185">Reference proteome</keyword>
<reference evidence="1 2" key="1">
    <citation type="submission" date="2018-11" db="EMBL/GenBank/DDBJ databases">
        <authorList>
            <consortium name="Pathogen Informatics"/>
        </authorList>
    </citation>
    <scope>NUCLEOTIDE SEQUENCE [LARGE SCALE GENOMIC DNA]</scope>
</reference>
<name>A0A3P7ISW2_STRVU</name>
<organism evidence="1 2">
    <name type="scientific">Strongylus vulgaris</name>
    <name type="common">Blood worm</name>
    <dbReference type="NCBI Taxonomy" id="40348"/>
    <lineage>
        <taxon>Eukaryota</taxon>
        <taxon>Metazoa</taxon>
        <taxon>Ecdysozoa</taxon>
        <taxon>Nematoda</taxon>
        <taxon>Chromadorea</taxon>
        <taxon>Rhabditida</taxon>
        <taxon>Rhabditina</taxon>
        <taxon>Rhabditomorpha</taxon>
        <taxon>Strongyloidea</taxon>
        <taxon>Strongylidae</taxon>
        <taxon>Strongylus</taxon>
    </lineage>
</organism>
<accession>A0A3P7ISW2</accession>
<sequence length="66" mass="7619">MLCKYAASHLSILAPYADASDDGLEEIKQRETYRRESEDDCGGEVPIKEQENTTKLARRPVFRLFR</sequence>
<evidence type="ECO:0000313" key="2">
    <source>
        <dbReference type="Proteomes" id="UP000270094"/>
    </source>
</evidence>
<dbReference type="AlphaFoldDB" id="A0A3P7ISW2"/>
<evidence type="ECO:0000313" key="1">
    <source>
        <dbReference type="EMBL" id="VDM68604.1"/>
    </source>
</evidence>
<dbReference type="EMBL" id="UYYB01009381">
    <property type="protein sequence ID" value="VDM68604.1"/>
    <property type="molecule type" value="Genomic_DNA"/>
</dbReference>